<comment type="caution">
    <text evidence="4">The sequence shown here is derived from an EMBL/GenBank/DDBJ whole genome shotgun (WGS) entry which is preliminary data.</text>
</comment>
<keyword evidence="1" id="KW-0732">Signal</keyword>
<dbReference type="InterPro" id="IPR006584">
    <property type="entry name" value="Cellulose-bd_IV"/>
</dbReference>
<proteinExistence type="predicted"/>
<evidence type="ECO:0000256" key="1">
    <source>
        <dbReference type="ARBA" id="ARBA00022729"/>
    </source>
</evidence>
<feature type="non-terminal residue" evidence="4">
    <location>
        <position position="1"/>
    </location>
</feature>
<dbReference type="AlphaFoldDB" id="X1GWD1"/>
<feature type="non-terminal residue" evidence="4">
    <location>
        <position position="260"/>
    </location>
</feature>
<dbReference type="SMART" id="SM00606">
    <property type="entry name" value="CBD_IV"/>
    <property type="match status" value="1"/>
</dbReference>
<reference evidence="4" key="1">
    <citation type="journal article" date="2014" name="Front. Microbiol.">
        <title>High frequency of phylogenetically diverse reductive dehalogenase-homologous genes in deep subseafloor sedimentary metagenomes.</title>
        <authorList>
            <person name="Kawai M."/>
            <person name="Futagami T."/>
            <person name="Toyoda A."/>
            <person name="Takaki Y."/>
            <person name="Nishi S."/>
            <person name="Hori S."/>
            <person name="Arai W."/>
            <person name="Tsubouchi T."/>
            <person name="Morono Y."/>
            <person name="Uchiyama I."/>
            <person name="Ito T."/>
            <person name="Fujiyama A."/>
            <person name="Inagaki F."/>
            <person name="Takami H."/>
        </authorList>
    </citation>
    <scope>NUCLEOTIDE SEQUENCE</scope>
    <source>
        <strain evidence="4">Expedition CK06-06</strain>
    </source>
</reference>
<evidence type="ECO:0008006" key="5">
    <source>
        <dbReference type="Google" id="ProtNLM"/>
    </source>
</evidence>
<dbReference type="Pfam" id="PF00754">
    <property type="entry name" value="F5_F8_type_C"/>
    <property type="match status" value="1"/>
</dbReference>
<dbReference type="EMBL" id="BARU01032879">
    <property type="protein sequence ID" value="GAH62236.1"/>
    <property type="molecule type" value="Genomic_DNA"/>
</dbReference>
<accession>X1GWD1</accession>
<dbReference type="PROSITE" id="PS50022">
    <property type="entry name" value="FA58C_3"/>
    <property type="match status" value="1"/>
</dbReference>
<evidence type="ECO:0000259" key="3">
    <source>
        <dbReference type="PROSITE" id="PS51175"/>
    </source>
</evidence>
<feature type="domain" description="CBM6" evidence="3">
    <location>
        <begin position="54"/>
        <end position="173"/>
    </location>
</feature>
<dbReference type="SUPFAM" id="SSF49785">
    <property type="entry name" value="Galactose-binding domain-like"/>
    <property type="match status" value="2"/>
</dbReference>
<dbReference type="GO" id="GO:0030246">
    <property type="term" value="F:carbohydrate binding"/>
    <property type="evidence" value="ECO:0007669"/>
    <property type="project" value="InterPro"/>
</dbReference>
<feature type="domain" description="F5/8 type C" evidence="2">
    <location>
        <begin position="198"/>
        <end position="260"/>
    </location>
</feature>
<dbReference type="InterPro" id="IPR008979">
    <property type="entry name" value="Galactose-bd-like_sf"/>
</dbReference>
<dbReference type="Pfam" id="PF03422">
    <property type="entry name" value="CBM_6"/>
    <property type="match status" value="1"/>
</dbReference>
<protein>
    <recommendedName>
        <fullName evidence="5">CBM6 domain-containing protein</fullName>
    </recommendedName>
</protein>
<sequence length="260" mass="26684">GTHNISIYAPAGGWNINWFEFTSGPTTTTTTAATTTTTAATTTTTTAAAGSLPALIEAEDYTAMSGIDTESCSEGGLNVGWIDAGDWMEYAGWDTGGGTYTVDYRVASSPGGGQLTLELDGGATQFPTLDVPGTGGWQDWVTISQTVTLPSGTHDISIYAPAGGWNINWFEFTSGPPTTTTTTAATTTTTAATTTTTAATTTTTTAGGNLALNKAAVASSEEAGWLSADNAVDGDTGTRWASESSDPQWIYVDLDATYSI</sequence>
<gene>
    <name evidence="4" type="ORF">S03H2_51790</name>
</gene>
<evidence type="ECO:0000313" key="4">
    <source>
        <dbReference type="EMBL" id="GAH62236.1"/>
    </source>
</evidence>
<dbReference type="InterPro" id="IPR000421">
    <property type="entry name" value="FA58C"/>
</dbReference>
<organism evidence="4">
    <name type="scientific">marine sediment metagenome</name>
    <dbReference type="NCBI Taxonomy" id="412755"/>
    <lineage>
        <taxon>unclassified sequences</taxon>
        <taxon>metagenomes</taxon>
        <taxon>ecological metagenomes</taxon>
    </lineage>
</organism>
<dbReference type="CDD" id="cd04080">
    <property type="entry name" value="CBM6_cellulase-like"/>
    <property type="match status" value="1"/>
</dbReference>
<evidence type="ECO:0000259" key="2">
    <source>
        <dbReference type="PROSITE" id="PS50022"/>
    </source>
</evidence>
<dbReference type="InterPro" id="IPR005084">
    <property type="entry name" value="CBM6"/>
</dbReference>
<name>X1GWD1_9ZZZZ</name>
<dbReference type="PROSITE" id="PS51175">
    <property type="entry name" value="CBM6"/>
    <property type="match status" value="1"/>
</dbReference>
<dbReference type="Gene3D" id="2.60.120.260">
    <property type="entry name" value="Galactose-binding domain-like"/>
    <property type="match status" value="2"/>
</dbReference>